<name>A0A1D7W1V2_BREAU</name>
<dbReference type="EMBL" id="CP017150">
    <property type="protein sequence ID" value="AOP53069.1"/>
    <property type="molecule type" value="Genomic_DNA"/>
</dbReference>
<reference evidence="13" key="5">
    <citation type="submission" date="2017-03" db="EMBL/GenBank/DDBJ databases">
        <authorList>
            <person name="Monnet C."/>
        </authorList>
    </citation>
    <scope>NUCLEOTIDE SEQUENCE [LARGE SCALE GENOMIC DNA]</scope>
    <source>
        <strain evidence="13">ATCC 9175</strain>
    </source>
</reference>
<evidence type="ECO:0000259" key="7">
    <source>
        <dbReference type="PROSITE" id="PS50983"/>
    </source>
</evidence>
<reference evidence="10" key="4">
    <citation type="submission" date="2017-03" db="EMBL/GenBank/DDBJ databases">
        <authorList>
            <person name="Afonso C.L."/>
            <person name="Miller P.J."/>
            <person name="Scott M.A."/>
            <person name="Spackman E."/>
            <person name="Goraichik I."/>
            <person name="Dimitrov K.M."/>
            <person name="Suarez D.L."/>
            <person name="Swayne D.E."/>
        </authorList>
    </citation>
    <scope>NUCLEOTIDE SEQUENCE [LARGE SCALE GENOMIC DNA]</scope>
    <source>
        <strain evidence="10">ATCC 9175</strain>
    </source>
</reference>
<dbReference type="KEGG" id="blin:BLSMQ_1359"/>
<dbReference type="PANTHER" id="PTHR30532:SF1">
    <property type="entry name" value="IRON(3+)-HYDROXAMATE-BINDING PROTEIN FHUD"/>
    <property type="match status" value="1"/>
</dbReference>
<organism evidence="8 11">
    <name type="scientific">Brevibacterium aurantiacum</name>
    <dbReference type="NCBI Taxonomy" id="273384"/>
    <lineage>
        <taxon>Bacteria</taxon>
        <taxon>Bacillati</taxon>
        <taxon>Actinomycetota</taxon>
        <taxon>Actinomycetes</taxon>
        <taxon>Micrococcales</taxon>
        <taxon>Brevibacteriaceae</taxon>
        <taxon>Brevibacterium</taxon>
    </lineage>
</organism>
<reference evidence="11" key="2">
    <citation type="submission" date="2016-09" db="EMBL/GenBank/DDBJ databases">
        <title>Complete Genome Sequence of Brevibacterium linens SMQ-1335.</title>
        <authorList>
            <person name="de Melo A.G."/>
            <person name="Labrie S.J."/>
            <person name="Dumaresq J."/>
            <person name="Roberts R.J."/>
            <person name="Tremblay D.M."/>
            <person name="Moineau S."/>
        </authorList>
    </citation>
    <scope>NUCLEOTIDE SEQUENCE [LARGE SCALE GENOMIC DNA]</scope>
    <source>
        <strain evidence="11">SMQ-1335</strain>
    </source>
</reference>
<keyword evidence="3" id="KW-0813">Transport</keyword>
<evidence type="ECO:0000313" key="10">
    <source>
        <dbReference type="EMBL" id="SMX75362.1"/>
    </source>
</evidence>
<evidence type="ECO:0000256" key="6">
    <source>
        <dbReference type="SAM" id="SignalP"/>
    </source>
</evidence>
<evidence type="ECO:0000256" key="2">
    <source>
        <dbReference type="ARBA" id="ARBA00008814"/>
    </source>
</evidence>
<evidence type="ECO:0000256" key="4">
    <source>
        <dbReference type="ARBA" id="ARBA00022729"/>
    </source>
</evidence>
<evidence type="ECO:0000313" key="13">
    <source>
        <dbReference type="Proteomes" id="UP000234525"/>
    </source>
</evidence>
<dbReference type="AlphaFoldDB" id="A0A1D7W1V2"/>
<sequence length="353" mass="37736">MSLSTLPRTRPRKPLLVLASVSAVCALALSACGTTSTDASAKEDTSTSTSGDCAEDSSTTSADPVSVKDDTGHSIELDSPADTVVSLEWQYTEDLLSLCVDPAAVADAQGFTTWDTAEKLPEDTTDVGTRQEPNVESILSANPDLVIIETTSRDDKIVGQLEDQGIPVMAMTGADGKDPIGYMKDTFSTLAEVTGRGERADSVLDDFDAKVEESKKAIESADLETEEFVYFDGWVNGSNVALRPFGQGSLFGELGEELGLKNVWTGEVDPAYGLGQTDIEGISKVGDANFFYTGTDDPESEDFVDLLKKNDIWSNIPAVKDERTYAFPSGIWTFGGPKSSEQALDAYVDALTK</sequence>
<keyword evidence="13" id="KW-1185">Reference proteome</keyword>
<dbReference type="GO" id="GO:0030288">
    <property type="term" value="C:outer membrane-bounded periplasmic space"/>
    <property type="evidence" value="ECO:0007669"/>
    <property type="project" value="TreeGrafter"/>
</dbReference>
<dbReference type="RefSeq" id="WP_069599837.1">
    <property type="nucleotide sequence ID" value="NZ_BJME01000009.1"/>
</dbReference>
<proteinExistence type="inferred from homology"/>
<dbReference type="Proteomes" id="UP000094793">
    <property type="component" value="Chromosome"/>
</dbReference>
<feature type="signal peptide" evidence="6">
    <location>
        <begin position="1"/>
        <end position="41"/>
    </location>
</feature>
<dbReference type="PROSITE" id="PS50983">
    <property type="entry name" value="FE_B12_PBP"/>
    <property type="match status" value="1"/>
</dbReference>
<accession>A0A2A3ZKY6</accession>
<feature type="region of interest" description="Disordered" evidence="5">
    <location>
        <begin position="36"/>
        <end position="77"/>
    </location>
</feature>
<evidence type="ECO:0000256" key="1">
    <source>
        <dbReference type="ARBA" id="ARBA00004196"/>
    </source>
</evidence>
<feature type="domain" description="Fe/B12 periplasmic-binding" evidence="7">
    <location>
        <begin position="83"/>
        <end position="353"/>
    </location>
</feature>
<reference evidence="8" key="1">
    <citation type="submission" date="2016-09" db="EMBL/GenBank/DDBJ databases">
        <title>Complete Genome Sequence of Brevibacterium aurantiacum SMQ-1335.</title>
        <authorList>
            <person name="de Melo A.G."/>
            <person name="Labrie S.J."/>
            <person name="Dumaresq J."/>
            <person name="Roberts R.J."/>
            <person name="Tremblay D.M."/>
            <person name="Moineau S."/>
        </authorList>
    </citation>
    <scope>NUCLEOTIDE SEQUENCE</scope>
    <source>
        <strain evidence="8">SMQ-1335</strain>
    </source>
</reference>
<dbReference type="Proteomes" id="UP000217881">
    <property type="component" value="Unassembled WGS sequence"/>
</dbReference>
<evidence type="ECO:0000256" key="5">
    <source>
        <dbReference type="SAM" id="MobiDB-lite"/>
    </source>
</evidence>
<feature type="compositionally biased region" description="Basic and acidic residues" evidence="5">
    <location>
        <begin position="66"/>
        <end position="76"/>
    </location>
</feature>
<dbReference type="PATRIC" id="fig|1703.10.peg.1393"/>
<evidence type="ECO:0000313" key="12">
    <source>
        <dbReference type="Proteomes" id="UP000217881"/>
    </source>
</evidence>
<dbReference type="Gene3D" id="3.40.50.1980">
    <property type="entry name" value="Nitrogenase molybdenum iron protein domain"/>
    <property type="match status" value="2"/>
</dbReference>
<protein>
    <submittedName>
        <fullName evidence="9">Fe3+-hydroxamate ABC transporter</fullName>
    </submittedName>
    <submittedName>
        <fullName evidence="8">Ferric hydroxamate ABC transporter, periplasmic substrate binding protein FhuD</fullName>
    </submittedName>
    <submittedName>
        <fullName evidence="10">Iron complex transport system substrate-binding protein</fullName>
    </submittedName>
</protein>
<dbReference type="PANTHER" id="PTHR30532">
    <property type="entry name" value="IRON III DICITRATE-BINDING PERIPLASMIC PROTEIN"/>
    <property type="match status" value="1"/>
</dbReference>
<keyword evidence="4 6" id="KW-0732">Signal</keyword>
<evidence type="ECO:0000313" key="8">
    <source>
        <dbReference type="EMBL" id="AOP53069.1"/>
    </source>
</evidence>
<accession>A0A2H1IK51</accession>
<dbReference type="EMBL" id="FXZB01000008">
    <property type="protein sequence ID" value="SMX75362.1"/>
    <property type="molecule type" value="Genomic_DNA"/>
</dbReference>
<dbReference type="GO" id="GO:1901678">
    <property type="term" value="P:iron coordination entity transport"/>
    <property type="evidence" value="ECO:0007669"/>
    <property type="project" value="UniProtKB-ARBA"/>
</dbReference>
<dbReference type="Proteomes" id="UP000234525">
    <property type="component" value="Unassembled WGS sequence"/>
</dbReference>
<comment type="similarity">
    <text evidence="2">Belongs to the bacterial solute-binding protein 8 family.</text>
</comment>
<feature type="compositionally biased region" description="Polar residues" evidence="5">
    <location>
        <begin position="46"/>
        <end position="63"/>
    </location>
</feature>
<dbReference type="eggNOG" id="COG0614">
    <property type="taxonomic scope" value="Bacteria"/>
</dbReference>
<dbReference type="InterPro" id="IPR002491">
    <property type="entry name" value="ABC_transptr_periplasmic_BD"/>
</dbReference>
<comment type="subcellular location">
    <subcellularLocation>
        <location evidence="1">Cell envelope</location>
    </subcellularLocation>
</comment>
<gene>
    <name evidence="10" type="ORF">BAUR9175_01398</name>
    <name evidence="8" type="ORF">BLSMQ_1359</name>
    <name evidence="9" type="ORF">CIK59_17610</name>
</gene>
<evidence type="ECO:0000256" key="3">
    <source>
        <dbReference type="ARBA" id="ARBA00022448"/>
    </source>
</evidence>
<dbReference type="CDD" id="cd01146">
    <property type="entry name" value="FhuD"/>
    <property type="match status" value="1"/>
</dbReference>
<evidence type="ECO:0000313" key="11">
    <source>
        <dbReference type="Proteomes" id="UP000094793"/>
    </source>
</evidence>
<dbReference type="Pfam" id="PF01497">
    <property type="entry name" value="Peripla_BP_2"/>
    <property type="match status" value="1"/>
</dbReference>
<accession>A0A1D7W1V2</accession>
<reference evidence="9 12" key="3">
    <citation type="journal article" date="2017" name="Elife">
        <title>Extensive horizontal gene transfer in cheese-associated bacteria.</title>
        <authorList>
            <person name="Bonham K.S."/>
            <person name="Wolfe B.E."/>
            <person name="Dutton R.J."/>
        </authorList>
    </citation>
    <scope>NUCLEOTIDE SEQUENCE [LARGE SCALE GENOMIC DNA]</scope>
    <source>
        <strain evidence="9 12">738_8</strain>
    </source>
</reference>
<dbReference type="EMBL" id="NRHA01000025">
    <property type="protein sequence ID" value="PCC52216.1"/>
    <property type="molecule type" value="Genomic_DNA"/>
</dbReference>
<dbReference type="SUPFAM" id="SSF53807">
    <property type="entry name" value="Helical backbone' metal receptor"/>
    <property type="match status" value="1"/>
</dbReference>
<evidence type="ECO:0000313" key="9">
    <source>
        <dbReference type="EMBL" id="PCC52216.1"/>
    </source>
</evidence>
<dbReference type="InterPro" id="IPR051313">
    <property type="entry name" value="Bact_iron-sidero_bind"/>
</dbReference>
<dbReference type="OrthoDB" id="9793175at2"/>
<feature type="chain" id="PRO_5014267394" evidence="6">
    <location>
        <begin position="42"/>
        <end position="353"/>
    </location>
</feature>